<keyword evidence="9" id="KW-0443">Lipid metabolism</keyword>
<keyword evidence="8" id="KW-0067">ATP-binding</keyword>
<dbReference type="AlphaFoldDB" id="A0A381PQ75"/>
<dbReference type="UniPathway" id="UPA00359">
    <property type="reaction ID" value="UER00482"/>
</dbReference>
<keyword evidence="7" id="KW-0418">Kinase</keyword>
<evidence type="ECO:0000256" key="4">
    <source>
        <dbReference type="ARBA" id="ARBA00022556"/>
    </source>
</evidence>
<dbReference type="EMBL" id="UINC01001055">
    <property type="protein sequence ID" value="SUZ69196.1"/>
    <property type="molecule type" value="Genomic_DNA"/>
</dbReference>
<dbReference type="NCBIfam" id="TIGR00682">
    <property type="entry name" value="lpxK"/>
    <property type="match status" value="1"/>
</dbReference>
<protein>
    <recommendedName>
        <fullName evidence="2">tetraacyldisaccharide 4'-kinase</fullName>
        <ecNumber evidence="2">2.7.1.130</ecNumber>
    </recommendedName>
</protein>
<evidence type="ECO:0000256" key="7">
    <source>
        <dbReference type="ARBA" id="ARBA00022777"/>
    </source>
</evidence>
<dbReference type="GO" id="GO:0009245">
    <property type="term" value="P:lipid A biosynthetic process"/>
    <property type="evidence" value="ECO:0007669"/>
    <property type="project" value="UniProtKB-KW"/>
</dbReference>
<evidence type="ECO:0000313" key="10">
    <source>
        <dbReference type="EMBL" id="SUZ69196.1"/>
    </source>
</evidence>
<name>A0A381PQ75_9ZZZZ</name>
<evidence type="ECO:0000256" key="8">
    <source>
        <dbReference type="ARBA" id="ARBA00022840"/>
    </source>
</evidence>
<accession>A0A381PQ75</accession>
<keyword evidence="5" id="KW-0808">Transferase</keyword>
<keyword evidence="6" id="KW-0547">Nucleotide-binding</keyword>
<evidence type="ECO:0000256" key="1">
    <source>
        <dbReference type="ARBA" id="ARBA00004870"/>
    </source>
</evidence>
<dbReference type="EC" id="2.7.1.130" evidence="2"/>
<evidence type="ECO:0000256" key="9">
    <source>
        <dbReference type="ARBA" id="ARBA00023098"/>
    </source>
</evidence>
<sequence length="323" mass="35134">MFYRWAVALRNRCYDLGILSQFESRIPIISVGNLAVGGTGKTPFASWLMTRLTSLGHRPALVTRGYGSDEVLLYKIRNPGVPVVVRKSKIEGVAQAAREEANVAVLDDGFQHRAAKRDVDIVLLAAEQSTEGSMLPRGRFREPLNALSRADAIVVTRKVATEEAACALGRLAIGEAPEAVLGQIHLVGGVWTELEGDPHVEAHDGPPAGDLLAVSSIAEPDGFHEMVRSRASGVVECMAFPDHHPFSHKDVWRIVNRAAGRSVVTTEKDAVKLRTFSQELPRTYVLRLQVAWDFGQDAVMALIRQAIEGKSFARGNGLSDVIA</sequence>
<comment type="pathway">
    <text evidence="1">Glycolipid biosynthesis; lipid IV(A) biosynthesis; lipid IV(A) from (3R)-3-hydroxytetradecanoyl-[acyl-carrier-protein] and UDP-N-acetyl-alpha-D-glucosamine: step 6/6.</text>
</comment>
<proteinExistence type="inferred from homology"/>
<dbReference type="GO" id="GO:0005886">
    <property type="term" value="C:plasma membrane"/>
    <property type="evidence" value="ECO:0007669"/>
    <property type="project" value="TreeGrafter"/>
</dbReference>
<evidence type="ECO:0000256" key="5">
    <source>
        <dbReference type="ARBA" id="ARBA00022679"/>
    </source>
</evidence>
<dbReference type="Pfam" id="PF02606">
    <property type="entry name" value="LpxK"/>
    <property type="match status" value="2"/>
</dbReference>
<dbReference type="SUPFAM" id="SSF52540">
    <property type="entry name" value="P-loop containing nucleoside triphosphate hydrolases"/>
    <property type="match status" value="1"/>
</dbReference>
<dbReference type="InterPro" id="IPR027417">
    <property type="entry name" value="P-loop_NTPase"/>
</dbReference>
<dbReference type="HAMAP" id="MF_00409">
    <property type="entry name" value="LpxK"/>
    <property type="match status" value="1"/>
</dbReference>
<keyword evidence="3" id="KW-0444">Lipid biosynthesis</keyword>
<evidence type="ECO:0000256" key="6">
    <source>
        <dbReference type="ARBA" id="ARBA00022741"/>
    </source>
</evidence>
<gene>
    <name evidence="10" type="ORF">METZ01_LOCUS22050</name>
</gene>
<organism evidence="10">
    <name type="scientific">marine metagenome</name>
    <dbReference type="NCBI Taxonomy" id="408172"/>
    <lineage>
        <taxon>unclassified sequences</taxon>
        <taxon>metagenomes</taxon>
        <taxon>ecological metagenomes</taxon>
    </lineage>
</organism>
<dbReference type="PANTHER" id="PTHR42724">
    <property type="entry name" value="TETRAACYLDISACCHARIDE 4'-KINASE"/>
    <property type="match status" value="1"/>
</dbReference>
<dbReference type="InterPro" id="IPR003758">
    <property type="entry name" value="LpxK"/>
</dbReference>
<reference evidence="10" key="1">
    <citation type="submission" date="2018-05" db="EMBL/GenBank/DDBJ databases">
        <authorList>
            <person name="Lanie J.A."/>
            <person name="Ng W.-L."/>
            <person name="Kazmierczak K.M."/>
            <person name="Andrzejewski T.M."/>
            <person name="Davidsen T.M."/>
            <person name="Wayne K.J."/>
            <person name="Tettelin H."/>
            <person name="Glass J.I."/>
            <person name="Rusch D."/>
            <person name="Podicherti R."/>
            <person name="Tsui H.-C.T."/>
            <person name="Winkler M.E."/>
        </authorList>
    </citation>
    <scope>NUCLEOTIDE SEQUENCE</scope>
</reference>
<evidence type="ECO:0000256" key="3">
    <source>
        <dbReference type="ARBA" id="ARBA00022516"/>
    </source>
</evidence>
<dbReference type="GO" id="GO:0009244">
    <property type="term" value="P:lipopolysaccharide core region biosynthetic process"/>
    <property type="evidence" value="ECO:0007669"/>
    <property type="project" value="TreeGrafter"/>
</dbReference>
<dbReference type="PANTHER" id="PTHR42724:SF1">
    <property type="entry name" value="TETRAACYLDISACCHARIDE 4'-KINASE, MITOCHONDRIAL-RELATED"/>
    <property type="match status" value="1"/>
</dbReference>
<dbReference type="GO" id="GO:0009029">
    <property type="term" value="F:lipid-A 4'-kinase activity"/>
    <property type="evidence" value="ECO:0007669"/>
    <property type="project" value="UniProtKB-EC"/>
</dbReference>
<keyword evidence="4" id="KW-0441">Lipid A biosynthesis</keyword>
<dbReference type="GO" id="GO:0005524">
    <property type="term" value="F:ATP binding"/>
    <property type="evidence" value="ECO:0007669"/>
    <property type="project" value="UniProtKB-KW"/>
</dbReference>
<evidence type="ECO:0000256" key="2">
    <source>
        <dbReference type="ARBA" id="ARBA00012071"/>
    </source>
</evidence>